<evidence type="ECO:0000259" key="9">
    <source>
        <dbReference type="PROSITE" id="PS50850"/>
    </source>
</evidence>
<keyword evidence="3 7" id="KW-0813">Transport</keyword>
<feature type="transmembrane region" description="Helical" evidence="8">
    <location>
        <begin position="129"/>
        <end position="148"/>
    </location>
</feature>
<dbReference type="Proteomes" id="UP000785200">
    <property type="component" value="Unassembled WGS sequence"/>
</dbReference>
<gene>
    <name evidence="10" type="ORF">D0Z07_6162</name>
</gene>
<evidence type="ECO:0000313" key="11">
    <source>
        <dbReference type="Proteomes" id="UP000785200"/>
    </source>
</evidence>
<dbReference type="OrthoDB" id="6133115at2759"/>
<dbReference type="PROSITE" id="PS00217">
    <property type="entry name" value="SUGAR_TRANSPORT_2"/>
    <property type="match status" value="1"/>
</dbReference>
<keyword evidence="10" id="KW-0762">Sugar transport</keyword>
<evidence type="ECO:0000256" key="4">
    <source>
        <dbReference type="ARBA" id="ARBA00022692"/>
    </source>
</evidence>
<dbReference type="InterPro" id="IPR020846">
    <property type="entry name" value="MFS_dom"/>
</dbReference>
<evidence type="ECO:0000313" key="10">
    <source>
        <dbReference type="EMBL" id="KAG0646706.1"/>
    </source>
</evidence>
<dbReference type="GO" id="GO:0016020">
    <property type="term" value="C:membrane"/>
    <property type="evidence" value="ECO:0007669"/>
    <property type="project" value="UniProtKB-SubCell"/>
</dbReference>
<organism evidence="10 11">
    <name type="scientific">Hyphodiscus hymeniophilus</name>
    <dbReference type="NCBI Taxonomy" id="353542"/>
    <lineage>
        <taxon>Eukaryota</taxon>
        <taxon>Fungi</taxon>
        <taxon>Dikarya</taxon>
        <taxon>Ascomycota</taxon>
        <taxon>Pezizomycotina</taxon>
        <taxon>Leotiomycetes</taxon>
        <taxon>Helotiales</taxon>
        <taxon>Hyphodiscaceae</taxon>
        <taxon>Hyphodiscus</taxon>
    </lineage>
</organism>
<dbReference type="InterPro" id="IPR005828">
    <property type="entry name" value="MFS_sugar_transport-like"/>
</dbReference>
<evidence type="ECO:0000256" key="2">
    <source>
        <dbReference type="ARBA" id="ARBA00010992"/>
    </source>
</evidence>
<feature type="transmembrane region" description="Helical" evidence="8">
    <location>
        <begin position="349"/>
        <end position="375"/>
    </location>
</feature>
<evidence type="ECO:0000256" key="1">
    <source>
        <dbReference type="ARBA" id="ARBA00004141"/>
    </source>
</evidence>
<proteinExistence type="inferred from homology"/>
<evidence type="ECO:0000256" key="7">
    <source>
        <dbReference type="RuleBase" id="RU003346"/>
    </source>
</evidence>
<dbReference type="GO" id="GO:0005351">
    <property type="term" value="F:carbohydrate:proton symporter activity"/>
    <property type="evidence" value="ECO:0007669"/>
    <property type="project" value="TreeGrafter"/>
</dbReference>
<protein>
    <submittedName>
        <fullName evidence="10">Sugar transporter STL1</fullName>
    </submittedName>
</protein>
<dbReference type="InterPro" id="IPR005829">
    <property type="entry name" value="Sugar_transporter_CS"/>
</dbReference>
<comment type="similarity">
    <text evidence="2 7">Belongs to the major facilitator superfamily. Sugar transporter (TC 2.A.1.1) family.</text>
</comment>
<dbReference type="PRINTS" id="PR00171">
    <property type="entry name" value="SUGRTRNSPORT"/>
</dbReference>
<sequence length="514" mass="56808">MVHQFDGPALEIVLTAANSAAQAWYGYDQGVISGILIGSDFLKTFPQTNLGNLGGCLLAFLFGDHLGRKNTLRVGAVISAIGAILQFSATTFPQLIVGRVINGFGNGMTSSTCGVFQAESVRGPRRGKLSVIVVLHNVVFYCLGSWITLACSFSTNGIQWRLPLALQLVPAFFLLSLLTFVPESPRWLIMHDRVDDAQEALRRYLGKGLELDDQAVLLELASIQESYRIEQQSTISFKQVILGRDRSRHLGRLFLGCGGQFMQQFGGINALNYYFPIILTESLGLDELLARILTGCNATSYMISSGLCFWMIERFGRRSLMLSGLGLQGLAYIMVAISVALLSTAPSQWGAVAITFLFFYYAAFGCTWGMVPWVYQAEINSLAMRTKGAAAATATNWLFGFVCTQFTPTGIQNLTYRFYIIFAAFNLMFVPVVYFLYPETANRTLEDLDEYFDTDAHNPVIITFSDKATKSTARPDWAIEAEHGRAAEVERRKTGGFKGDDMFIEHAEVDTNTT</sequence>
<dbReference type="SUPFAM" id="SSF103473">
    <property type="entry name" value="MFS general substrate transporter"/>
    <property type="match status" value="1"/>
</dbReference>
<evidence type="ECO:0000256" key="5">
    <source>
        <dbReference type="ARBA" id="ARBA00022989"/>
    </source>
</evidence>
<evidence type="ECO:0000256" key="6">
    <source>
        <dbReference type="ARBA" id="ARBA00023136"/>
    </source>
</evidence>
<dbReference type="Gene3D" id="1.20.1250.20">
    <property type="entry name" value="MFS general substrate transporter like domains"/>
    <property type="match status" value="1"/>
</dbReference>
<dbReference type="InterPro" id="IPR003663">
    <property type="entry name" value="Sugar/inositol_transpt"/>
</dbReference>
<dbReference type="EMBL" id="VNKQ01000014">
    <property type="protein sequence ID" value="KAG0646706.1"/>
    <property type="molecule type" value="Genomic_DNA"/>
</dbReference>
<feature type="transmembrane region" description="Helical" evidence="8">
    <location>
        <begin position="324"/>
        <end position="343"/>
    </location>
</feature>
<accession>A0A9P6VF23</accession>
<keyword evidence="5 8" id="KW-1133">Transmembrane helix</keyword>
<keyword evidence="6 8" id="KW-0472">Membrane</keyword>
<comment type="caution">
    <text evidence="10">The sequence shown here is derived from an EMBL/GenBank/DDBJ whole genome shotgun (WGS) entry which is preliminary data.</text>
</comment>
<dbReference type="PROSITE" id="PS50850">
    <property type="entry name" value="MFS"/>
    <property type="match status" value="1"/>
</dbReference>
<evidence type="ECO:0000256" key="3">
    <source>
        <dbReference type="ARBA" id="ARBA00022448"/>
    </source>
</evidence>
<dbReference type="InterPro" id="IPR036259">
    <property type="entry name" value="MFS_trans_sf"/>
</dbReference>
<feature type="transmembrane region" description="Helical" evidence="8">
    <location>
        <begin position="418"/>
        <end position="437"/>
    </location>
</feature>
<dbReference type="Pfam" id="PF00083">
    <property type="entry name" value="Sugar_tr"/>
    <property type="match status" value="1"/>
</dbReference>
<comment type="subcellular location">
    <subcellularLocation>
        <location evidence="1">Membrane</location>
        <topology evidence="1">Multi-pass membrane protein</topology>
    </subcellularLocation>
</comment>
<name>A0A9P6VF23_9HELO</name>
<dbReference type="InterPro" id="IPR050360">
    <property type="entry name" value="MFS_Sugar_Transporters"/>
</dbReference>
<dbReference type="AlphaFoldDB" id="A0A9P6VF23"/>
<feature type="transmembrane region" description="Helical" evidence="8">
    <location>
        <begin position="160"/>
        <end position="181"/>
    </location>
</feature>
<reference evidence="10" key="1">
    <citation type="submission" date="2019-07" db="EMBL/GenBank/DDBJ databases">
        <title>Hyphodiscus hymeniophilus genome sequencing and assembly.</title>
        <authorList>
            <person name="Kramer G."/>
            <person name="Nodwell J."/>
        </authorList>
    </citation>
    <scope>NUCLEOTIDE SEQUENCE</scope>
    <source>
        <strain evidence="10">ATCC 34498</strain>
    </source>
</reference>
<evidence type="ECO:0000256" key="8">
    <source>
        <dbReference type="SAM" id="Phobius"/>
    </source>
</evidence>
<dbReference type="PANTHER" id="PTHR48022">
    <property type="entry name" value="PLASTIDIC GLUCOSE TRANSPORTER 4"/>
    <property type="match status" value="1"/>
</dbReference>
<dbReference type="NCBIfam" id="TIGR00879">
    <property type="entry name" value="SP"/>
    <property type="match status" value="1"/>
</dbReference>
<dbReference type="PANTHER" id="PTHR48022:SF26">
    <property type="entry name" value="MAJOR FACILITATOR SUPERFAMILY (MFS) PROFILE DOMAIN-CONTAINING PROTEIN-RELATED"/>
    <property type="match status" value="1"/>
</dbReference>
<keyword evidence="4 8" id="KW-0812">Transmembrane</keyword>
<feature type="domain" description="Major facilitator superfamily (MFS) profile" evidence="9">
    <location>
        <begin position="1"/>
        <end position="441"/>
    </location>
</feature>
<keyword evidence="11" id="KW-1185">Reference proteome</keyword>